<dbReference type="Proteomes" id="UP000002009">
    <property type="component" value="Chromosome 5"/>
</dbReference>
<dbReference type="GeneID" id="8243465"/>
<evidence type="ECO:0000313" key="2">
    <source>
        <dbReference type="EMBL" id="ACO63813.1"/>
    </source>
</evidence>
<proteinExistence type="predicted"/>
<reference evidence="2 3" key="1">
    <citation type="journal article" date="2009" name="Science">
        <title>Green evolution and dynamic adaptations revealed by genomes of the marine picoeukaryotes Micromonas.</title>
        <authorList>
            <person name="Worden A.Z."/>
            <person name="Lee J.H."/>
            <person name="Mock T."/>
            <person name="Rouze P."/>
            <person name="Simmons M.P."/>
            <person name="Aerts A.L."/>
            <person name="Allen A.E."/>
            <person name="Cuvelier M.L."/>
            <person name="Derelle E."/>
            <person name="Everett M.V."/>
            <person name="Foulon E."/>
            <person name="Grimwood J."/>
            <person name="Gundlach H."/>
            <person name="Henrissat B."/>
            <person name="Napoli C."/>
            <person name="McDonald S.M."/>
            <person name="Parker M.S."/>
            <person name="Rombauts S."/>
            <person name="Salamov A."/>
            <person name="Von Dassow P."/>
            <person name="Badger J.H."/>
            <person name="Coutinho P.M."/>
            <person name="Demir E."/>
            <person name="Dubchak I."/>
            <person name="Gentemann C."/>
            <person name="Eikrem W."/>
            <person name="Gready J.E."/>
            <person name="John U."/>
            <person name="Lanier W."/>
            <person name="Lindquist E.A."/>
            <person name="Lucas S."/>
            <person name="Mayer K.F."/>
            <person name="Moreau H."/>
            <person name="Not F."/>
            <person name="Otillar R."/>
            <person name="Panaud O."/>
            <person name="Pangilinan J."/>
            <person name="Paulsen I."/>
            <person name="Piegu B."/>
            <person name="Poliakov A."/>
            <person name="Robbens S."/>
            <person name="Schmutz J."/>
            <person name="Toulza E."/>
            <person name="Wyss T."/>
            <person name="Zelensky A."/>
            <person name="Zhou K."/>
            <person name="Armbrust E.V."/>
            <person name="Bhattacharya D."/>
            <person name="Goodenough U.W."/>
            <person name="Van de Peer Y."/>
            <person name="Grigoriev I.V."/>
        </authorList>
    </citation>
    <scope>NUCLEOTIDE SEQUENCE [LARGE SCALE GENOMIC DNA]</scope>
    <source>
        <strain evidence="3">RCC299 / NOUM17</strain>
    </source>
</reference>
<evidence type="ECO:0000256" key="1">
    <source>
        <dbReference type="SAM" id="MobiDB-lite"/>
    </source>
</evidence>
<keyword evidence="3" id="KW-1185">Reference proteome</keyword>
<dbReference type="AlphaFoldDB" id="C1E6I4"/>
<feature type="region of interest" description="Disordered" evidence="1">
    <location>
        <begin position="1"/>
        <end position="21"/>
    </location>
</feature>
<protein>
    <submittedName>
        <fullName evidence="2">Uncharacterized protein</fullName>
    </submittedName>
</protein>
<sequence length="413" mass="45724">MQRDSLMRRNDIREDQEPGEAARGFCRRCGSTHRLERSQRAESEAKGLVERIRAAGRLDFDAAVPDPRFAVERMYEQGGGKMLGVLLAASPSGVPCGEGDGDDVVVIKAFSGQLYGEWTVQGWAPPLCGLTHDHPHYEKEHARIKARVDAAGEMKLAVEELEREMKVRTKRWDDDIKAAASRLREERERRRATRAALRDAGDAAAEVVEEELAEESRRGKRELARLREGRSADVGDIEVALVTARREMKELRDEHRSMSHVLLGQIFDSYRLPNFREDGGFGHRHSEGRVAEAADDFSGGMSGATLQEAFVSDEHQEISNAVANLPCGCGDCCAPKLLAEASRRGLVPLSIAEVWMGVPTAKEGYRQEGSFYGACRGRCRPILGHMLCGADKLRPRLIDPSADATENFNIMLG</sequence>
<dbReference type="OrthoDB" id="498126at2759"/>
<name>C1E6I4_MICCC</name>
<dbReference type="RefSeq" id="XP_002502555.1">
    <property type="nucleotide sequence ID" value="XM_002502509.1"/>
</dbReference>
<accession>C1E6I4</accession>
<evidence type="ECO:0000313" key="3">
    <source>
        <dbReference type="Proteomes" id="UP000002009"/>
    </source>
</evidence>
<dbReference type="KEGG" id="mis:MICPUN_58674"/>
<dbReference type="eggNOG" id="ENOG502S77H">
    <property type="taxonomic scope" value="Eukaryota"/>
</dbReference>
<feature type="compositionally biased region" description="Basic and acidic residues" evidence="1">
    <location>
        <begin position="1"/>
        <end position="16"/>
    </location>
</feature>
<dbReference type="EMBL" id="CP001326">
    <property type="protein sequence ID" value="ACO63813.1"/>
    <property type="molecule type" value="Genomic_DNA"/>
</dbReference>
<dbReference type="InParanoid" id="C1E6I4"/>
<gene>
    <name evidence="2" type="ORF">MICPUN_58674</name>
</gene>
<dbReference type="OMA" id="NDIREDQ"/>
<organism evidence="2 3">
    <name type="scientific">Micromonas commoda (strain RCC299 / NOUM17 / CCMP2709)</name>
    <name type="common">Picoplanktonic green alga</name>
    <dbReference type="NCBI Taxonomy" id="296587"/>
    <lineage>
        <taxon>Eukaryota</taxon>
        <taxon>Viridiplantae</taxon>
        <taxon>Chlorophyta</taxon>
        <taxon>Mamiellophyceae</taxon>
        <taxon>Mamiellales</taxon>
        <taxon>Mamiellaceae</taxon>
        <taxon>Micromonas</taxon>
    </lineage>
</organism>